<sequence length="873" mass="92624">MDLDAPHRYDEDEDDDMPQLESVSNSSDSGLSSESEDEANDVAQAIQEDDGDTNWLDVDEETDMPPLEPTLGSRRPRTDDDQDEGRDRRPPAQRVNSPAPNTNTNTTSNANPPRPAPPPNPPNPTATNNNNANANNTPLGQFFAMLQNLAANPGAMFGAPPPPPKDSPEKAMRIINGLEVVPEGLIRRLERVSALSTPVVDDVGAVGGDSGCAICWDRLLDGDGAEFTSAQTEDTTNSSDPSNTPETTTKPPEGIIALPCAHLYHASCLVPWFSRAGQTTCPTCRFDLDPKGVIWYGGHKHEPHEHHHPLFNFPGAGDGPFGGAFDMDAIPEEDFFDDIDQMEDPLWDFGVMPEEEEEDDDMPPLEALPGRPGATTAAAPAAAPPSTVVEEDDDMPPLEPTVRSTPSNAAPTPVVAPAPTPPAAPAPTPPAPPRPHVTNHQHMPIAFGVDVVFGVANPPATAPATANPNPDPPNPPRANASPANTAPRQSAQTEQPARPPRNNNNNNNAQNPFVQLRDAFRGVFGLNGGNNNNGGTPSLAQLFRNLAPNANAGAAPTTNNNTRNTSRNNRNQPPNGPAPAAQPQQPPPAAAPAPPPAPAAPQTPPMFRFGAPTGGVPQNAQPPNAPFTFAAGNPAGAAAFPLPAEQATAFLRALGLGAQGNAAGGAGGLNMNDFHVHVGTGVPPWVGNNNAGFAGGFTIPINFAAPPPPAPDAGPDDDNGDEDEEEPELEWSPPEPPGATVRDRVERRERDAGLRCWDRSCGVGPSDDDPFIEVPESAQKRVPIMGAYGKPVCEHTFHPTCLVSAQRSRRGWLEPQIVEGKNDPIEVSCSVLPLDRTNEEKVYLYSDFETLFPSLAYIHTICHRTTQDFFCMN</sequence>
<reference evidence="7" key="1">
    <citation type="submission" date="2014-09" db="EMBL/GenBank/DDBJ databases">
        <title>Genome sequence of the luminous mushroom Mycena chlorophos for searching fungal bioluminescence genes.</title>
        <authorList>
            <person name="Tanaka Y."/>
            <person name="Kasuga D."/>
            <person name="Oba Y."/>
            <person name="Hase S."/>
            <person name="Sato K."/>
            <person name="Oba Y."/>
            <person name="Sakakibara Y."/>
        </authorList>
    </citation>
    <scope>NUCLEOTIDE SEQUENCE</scope>
</reference>
<feature type="region of interest" description="Disordered" evidence="5">
    <location>
        <begin position="550"/>
        <end position="627"/>
    </location>
</feature>
<evidence type="ECO:0000313" key="8">
    <source>
        <dbReference type="Proteomes" id="UP000815677"/>
    </source>
</evidence>
<dbReference type="SMART" id="SM00184">
    <property type="entry name" value="RING"/>
    <property type="match status" value="1"/>
</dbReference>
<feature type="domain" description="RING-type" evidence="6">
    <location>
        <begin position="212"/>
        <end position="285"/>
    </location>
</feature>
<dbReference type="EMBL" id="DF849791">
    <property type="protein sequence ID" value="GAT58888.1"/>
    <property type="molecule type" value="Genomic_DNA"/>
</dbReference>
<evidence type="ECO:0000256" key="1">
    <source>
        <dbReference type="ARBA" id="ARBA00022723"/>
    </source>
</evidence>
<feature type="region of interest" description="Disordered" evidence="5">
    <location>
        <begin position="458"/>
        <end position="511"/>
    </location>
</feature>
<dbReference type="Proteomes" id="UP000815677">
    <property type="component" value="Unassembled WGS sequence"/>
</dbReference>
<evidence type="ECO:0000313" key="7">
    <source>
        <dbReference type="EMBL" id="GAT58888.1"/>
    </source>
</evidence>
<feature type="compositionally biased region" description="Low complexity" evidence="5">
    <location>
        <begin position="367"/>
        <end position="385"/>
    </location>
</feature>
<keyword evidence="2 4" id="KW-0863">Zinc-finger</keyword>
<feature type="compositionally biased region" description="Acidic residues" evidence="5">
    <location>
        <begin position="714"/>
        <end position="729"/>
    </location>
</feature>
<dbReference type="InterPro" id="IPR001841">
    <property type="entry name" value="Znf_RING"/>
</dbReference>
<feature type="compositionally biased region" description="Low complexity" evidence="5">
    <location>
        <begin position="477"/>
        <end position="487"/>
    </location>
</feature>
<feature type="compositionally biased region" description="Polar residues" evidence="5">
    <location>
        <begin position="228"/>
        <end position="250"/>
    </location>
</feature>
<dbReference type="SUPFAM" id="SSF57850">
    <property type="entry name" value="RING/U-box"/>
    <property type="match status" value="1"/>
</dbReference>
<evidence type="ECO:0000256" key="5">
    <source>
        <dbReference type="SAM" id="MobiDB-lite"/>
    </source>
</evidence>
<dbReference type="InterPro" id="IPR013083">
    <property type="entry name" value="Znf_RING/FYVE/PHD"/>
</dbReference>
<feature type="compositionally biased region" description="Acidic residues" evidence="5">
    <location>
        <begin position="354"/>
        <end position="363"/>
    </location>
</feature>
<gene>
    <name evidence="7" type="ORF">MCHLO_15265</name>
</gene>
<evidence type="ECO:0000259" key="6">
    <source>
        <dbReference type="PROSITE" id="PS50089"/>
    </source>
</evidence>
<dbReference type="Pfam" id="PF13639">
    <property type="entry name" value="zf-RING_2"/>
    <property type="match status" value="1"/>
</dbReference>
<feature type="compositionally biased region" description="Low complexity" evidence="5">
    <location>
        <begin position="550"/>
        <end position="583"/>
    </location>
</feature>
<protein>
    <recommendedName>
        <fullName evidence="6">RING-type domain-containing protein</fullName>
    </recommendedName>
</protein>
<dbReference type="Gene3D" id="3.30.40.10">
    <property type="entry name" value="Zinc/RING finger domain, C3HC4 (zinc finger)"/>
    <property type="match status" value="1"/>
</dbReference>
<feature type="compositionally biased region" description="Low complexity" evidence="5">
    <location>
        <begin position="96"/>
        <end position="111"/>
    </location>
</feature>
<feature type="region of interest" description="Disordered" evidence="5">
    <location>
        <begin position="354"/>
        <end position="440"/>
    </location>
</feature>
<evidence type="ECO:0000256" key="3">
    <source>
        <dbReference type="ARBA" id="ARBA00022833"/>
    </source>
</evidence>
<dbReference type="PANTHER" id="PTHR15710">
    <property type="entry name" value="E3 UBIQUITIN-PROTEIN LIGASE PRAJA"/>
    <property type="match status" value="1"/>
</dbReference>
<feature type="compositionally biased region" description="Basic and acidic residues" evidence="5">
    <location>
        <begin position="1"/>
        <end position="10"/>
    </location>
</feature>
<organism evidence="7 8">
    <name type="scientific">Mycena chlorophos</name>
    <name type="common">Agaric fungus</name>
    <name type="synonym">Agaricus chlorophos</name>
    <dbReference type="NCBI Taxonomy" id="658473"/>
    <lineage>
        <taxon>Eukaryota</taxon>
        <taxon>Fungi</taxon>
        <taxon>Dikarya</taxon>
        <taxon>Basidiomycota</taxon>
        <taxon>Agaricomycotina</taxon>
        <taxon>Agaricomycetes</taxon>
        <taxon>Agaricomycetidae</taxon>
        <taxon>Agaricales</taxon>
        <taxon>Marasmiineae</taxon>
        <taxon>Mycenaceae</taxon>
        <taxon>Mycena</taxon>
    </lineage>
</organism>
<evidence type="ECO:0000256" key="2">
    <source>
        <dbReference type="ARBA" id="ARBA00022771"/>
    </source>
</evidence>
<keyword evidence="1" id="KW-0479">Metal-binding</keyword>
<keyword evidence="3" id="KW-0862">Zinc</keyword>
<feature type="compositionally biased region" description="Low complexity" evidence="5">
    <location>
        <begin position="20"/>
        <end position="33"/>
    </location>
</feature>
<evidence type="ECO:0000256" key="4">
    <source>
        <dbReference type="PROSITE-ProRule" id="PRU00175"/>
    </source>
</evidence>
<keyword evidence="8" id="KW-1185">Reference proteome</keyword>
<accession>A0ABQ0M6C4</accession>
<proteinExistence type="predicted"/>
<feature type="compositionally biased region" description="Pro residues" evidence="5">
    <location>
        <begin position="584"/>
        <end position="604"/>
    </location>
</feature>
<feature type="compositionally biased region" description="Low complexity" evidence="5">
    <location>
        <begin position="125"/>
        <end position="138"/>
    </location>
</feature>
<feature type="compositionally biased region" description="Low complexity" evidence="5">
    <location>
        <begin position="500"/>
        <end position="511"/>
    </location>
</feature>
<feature type="compositionally biased region" description="Pro residues" evidence="5">
    <location>
        <begin position="112"/>
        <end position="124"/>
    </location>
</feature>
<feature type="region of interest" description="Disordered" evidence="5">
    <location>
        <begin position="702"/>
        <end position="747"/>
    </location>
</feature>
<feature type="compositionally biased region" description="Low complexity" evidence="5">
    <location>
        <begin position="458"/>
        <end position="468"/>
    </location>
</feature>
<feature type="compositionally biased region" description="Acidic residues" evidence="5">
    <location>
        <begin position="47"/>
        <end position="63"/>
    </location>
</feature>
<feature type="region of interest" description="Disordered" evidence="5">
    <location>
        <begin position="228"/>
        <end position="252"/>
    </location>
</feature>
<feature type="compositionally biased region" description="Pro residues" evidence="5">
    <location>
        <begin position="414"/>
        <end position="435"/>
    </location>
</feature>
<dbReference type="PROSITE" id="PS50089">
    <property type="entry name" value="ZF_RING_2"/>
    <property type="match status" value="1"/>
</dbReference>
<name>A0ABQ0M6C4_MYCCL</name>
<feature type="region of interest" description="Disordered" evidence="5">
    <location>
        <begin position="1"/>
        <end position="138"/>
    </location>
</feature>